<protein>
    <submittedName>
        <fullName evidence="3">Uncharacterized protein</fullName>
    </submittedName>
</protein>
<dbReference type="EMBL" id="BSDI01000063">
    <property type="protein sequence ID" value="GLI02542.1"/>
    <property type="molecule type" value="Genomic_DNA"/>
</dbReference>
<organism evidence="3 4">
    <name type="scientific">Phytohabitans aurantiacus</name>
    <dbReference type="NCBI Taxonomy" id="3016789"/>
    <lineage>
        <taxon>Bacteria</taxon>
        <taxon>Bacillati</taxon>
        <taxon>Actinomycetota</taxon>
        <taxon>Actinomycetes</taxon>
        <taxon>Micromonosporales</taxon>
        <taxon>Micromonosporaceae</taxon>
    </lineage>
</organism>
<evidence type="ECO:0000313" key="3">
    <source>
        <dbReference type="EMBL" id="GLI02542.1"/>
    </source>
</evidence>
<evidence type="ECO:0000256" key="2">
    <source>
        <dbReference type="SAM" id="Phobius"/>
    </source>
</evidence>
<comment type="caution">
    <text evidence="3">The sequence shown here is derived from an EMBL/GenBank/DDBJ whole genome shotgun (WGS) entry which is preliminary data.</text>
</comment>
<evidence type="ECO:0000256" key="1">
    <source>
        <dbReference type="SAM" id="MobiDB-lite"/>
    </source>
</evidence>
<dbReference type="Proteomes" id="UP001144280">
    <property type="component" value="Unassembled WGS sequence"/>
</dbReference>
<sequence length="48" mass="5068">MEAPKRPAHTPRHRRPASGRKRRVGKPILIVIGALAMVVAGVGIAFAG</sequence>
<keyword evidence="4" id="KW-1185">Reference proteome</keyword>
<keyword evidence="2" id="KW-1133">Transmembrane helix</keyword>
<feature type="region of interest" description="Disordered" evidence="1">
    <location>
        <begin position="1"/>
        <end position="22"/>
    </location>
</feature>
<feature type="transmembrane region" description="Helical" evidence="2">
    <location>
        <begin position="28"/>
        <end position="47"/>
    </location>
</feature>
<dbReference type="RefSeq" id="WP_281904105.1">
    <property type="nucleotide sequence ID" value="NZ_BSDI01000063.1"/>
</dbReference>
<keyword evidence="2" id="KW-0812">Transmembrane</keyword>
<keyword evidence="2" id="KW-0472">Membrane</keyword>
<evidence type="ECO:0000313" key="4">
    <source>
        <dbReference type="Proteomes" id="UP001144280"/>
    </source>
</evidence>
<reference evidence="3" key="1">
    <citation type="submission" date="2022-12" db="EMBL/GenBank/DDBJ databases">
        <title>New Phytohabitans aurantiacus sp. RD004123 nov., an actinomycete isolated from soil.</title>
        <authorList>
            <person name="Triningsih D.W."/>
            <person name="Harunari E."/>
            <person name="Igarashi Y."/>
        </authorList>
    </citation>
    <scope>NUCLEOTIDE SEQUENCE</scope>
    <source>
        <strain evidence="3">RD004123</strain>
    </source>
</reference>
<name>A0ABQ5R8S6_9ACTN</name>
<accession>A0ABQ5R8S6</accession>
<gene>
    <name evidence="3" type="ORF">Pa4123_78200</name>
</gene>
<proteinExistence type="predicted"/>